<dbReference type="AlphaFoldDB" id="A0A9D2U311"/>
<dbReference type="InterPro" id="IPR045407">
    <property type="entry name" value="DUF6512"/>
</dbReference>
<reference evidence="2" key="1">
    <citation type="journal article" date="2021" name="PeerJ">
        <title>Extensive microbial diversity within the chicken gut microbiome revealed by metagenomics and culture.</title>
        <authorList>
            <person name="Gilroy R."/>
            <person name="Ravi A."/>
            <person name="Getino M."/>
            <person name="Pursley I."/>
            <person name="Horton D.L."/>
            <person name="Alikhan N.F."/>
            <person name="Baker D."/>
            <person name="Gharbi K."/>
            <person name="Hall N."/>
            <person name="Watson M."/>
            <person name="Adriaenssens E.M."/>
            <person name="Foster-Nyarko E."/>
            <person name="Jarju S."/>
            <person name="Secka A."/>
            <person name="Antonio M."/>
            <person name="Oren A."/>
            <person name="Chaudhuri R.R."/>
            <person name="La Ragione R."/>
            <person name="Hildebrand F."/>
            <person name="Pallen M.J."/>
        </authorList>
    </citation>
    <scope>NUCLEOTIDE SEQUENCE</scope>
    <source>
        <strain evidence="2">ChiW19-6364</strain>
    </source>
</reference>
<evidence type="ECO:0000313" key="3">
    <source>
        <dbReference type="Proteomes" id="UP000823850"/>
    </source>
</evidence>
<keyword evidence="1" id="KW-0812">Transmembrane</keyword>
<gene>
    <name evidence="2" type="ORF">H9913_04300</name>
</gene>
<feature type="transmembrane region" description="Helical" evidence="1">
    <location>
        <begin position="107"/>
        <end position="128"/>
    </location>
</feature>
<dbReference type="Pfam" id="PF20122">
    <property type="entry name" value="DUF6512"/>
    <property type="match status" value="1"/>
</dbReference>
<sequence length="161" mass="18698">MNRETLKRLTVGGILWTLILGTASHFFYQWSGECFAVGLIAPVNETVWEHLKLLFFPGLLFILGERIYLGERGRDLFFRSLTGLWAGLASMPLIYYSYTFFTGRNYLWADIGIFFISVLITFLVPWHLKDKMSGLREEKRNRIILLGLLLAFFSVSVIFMR</sequence>
<keyword evidence="1" id="KW-0472">Membrane</keyword>
<feature type="transmembrane region" description="Helical" evidence="1">
    <location>
        <begin position="50"/>
        <end position="69"/>
    </location>
</feature>
<dbReference type="Proteomes" id="UP000823850">
    <property type="component" value="Unassembled WGS sequence"/>
</dbReference>
<organism evidence="2 3">
    <name type="scientific">Candidatus Blautia stercoripullorum</name>
    <dbReference type="NCBI Taxonomy" id="2838502"/>
    <lineage>
        <taxon>Bacteria</taxon>
        <taxon>Bacillati</taxon>
        <taxon>Bacillota</taxon>
        <taxon>Clostridia</taxon>
        <taxon>Lachnospirales</taxon>
        <taxon>Lachnospiraceae</taxon>
        <taxon>Blautia</taxon>
    </lineage>
</organism>
<proteinExistence type="predicted"/>
<feature type="transmembrane region" description="Helical" evidence="1">
    <location>
        <begin position="140"/>
        <end position="160"/>
    </location>
</feature>
<evidence type="ECO:0000256" key="1">
    <source>
        <dbReference type="SAM" id="Phobius"/>
    </source>
</evidence>
<dbReference type="EMBL" id="DWUX01000080">
    <property type="protein sequence ID" value="HJD39226.1"/>
    <property type="molecule type" value="Genomic_DNA"/>
</dbReference>
<reference evidence="2" key="2">
    <citation type="submission" date="2021-04" db="EMBL/GenBank/DDBJ databases">
        <authorList>
            <person name="Gilroy R."/>
        </authorList>
    </citation>
    <scope>NUCLEOTIDE SEQUENCE</scope>
    <source>
        <strain evidence="2">ChiW19-6364</strain>
    </source>
</reference>
<evidence type="ECO:0000313" key="2">
    <source>
        <dbReference type="EMBL" id="HJD39226.1"/>
    </source>
</evidence>
<name>A0A9D2U311_9FIRM</name>
<feature type="transmembrane region" description="Helical" evidence="1">
    <location>
        <begin position="9"/>
        <end position="30"/>
    </location>
</feature>
<comment type="caution">
    <text evidence="2">The sequence shown here is derived from an EMBL/GenBank/DDBJ whole genome shotgun (WGS) entry which is preliminary data.</text>
</comment>
<keyword evidence="1" id="KW-1133">Transmembrane helix</keyword>
<accession>A0A9D2U311</accession>
<feature type="transmembrane region" description="Helical" evidence="1">
    <location>
        <begin position="76"/>
        <end position="95"/>
    </location>
</feature>
<protein>
    <submittedName>
        <fullName evidence="2">Uncharacterized protein</fullName>
    </submittedName>
</protein>